<gene>
    <name evidence="3" type="ORF">METZ01_LOCUS475732</name>
</gene>
<evidence type="ECO:0000313" key="3">
    <source>
        <dbReference type="EMBL" id="SVE22878.1"/>
    </source>
</evidence>
<evidence type="ECO:0000256" key="1">
    <source>
        <dbReference type="ARBA" id="ARBA00022481"/>
    </source>
</evidence>
<dbReference type="PROSITE" id="PS00409">
    <property type="entry name" value="PROKAR_NTER_METHYL"/>
    <property type="match status" value="1"/>
</dbReference>
<proteinExistence type="predicted"/>
<dbReference type="PANTHER" id="PTHR30093">
    <property type="entry name" value="GENERAL SECRETION PATHWAY PROTEIN G"/>
    <property type="match status" value="1"/>
</dbReference>
<organism evidence="3">
    <name type="scientific">marine metagenome</name>
    <dbReference type="NCBI Taxonomy" id="408172"/>
    <lineage>
        <taxon>unclassified sequences</taxon>
        <taxon>metagenomes</taxon>
        <taxon>ecological metagenomes</taxon>
    </lineage>
</organism>
<feature type="non-terminal residue" evidence="3">
    <location>
        <position position="129"/>
    </location>
</feature>
<dbReference type="InterPro" id="IPR012902">
    <property type="entry name" value="N_methyl_site"/>
</dbReference>
<evidence type="ECO:0008006" key="4">
    <source>
        <dbReference type="Google" id="ProtNLM"/>
    </source>
</evidence>
<feature type="transmembrane region" description="Helical" evidence="2">
    <location>
        <begin position="12"/>
        <end position="35"/>
    </location>
</feature>
<dbReference type="Gene3D" id="3.30.700.10">
    <property type="entry name" value="Glycoprotein, Type 4 Pilin"/>
    <property type="match status" value="1"/>
</dbReference>
<keyword evidence="2" id="KW-0472">Membrane</keyword>
<accession>A0A383BU24</accession>
<sequence length="129" mass="14010">MKTSISLKRGFTLVEIMIVVAIIGLLAAVAIPNLIKARKTAQVSACRSNLHAMEGAITQWALEKRKADDSEVTLEDIESWLSKGKIPECPSGGEYELFTVKDLPTCTIKGHFIGDPPPPPPLIDSWLLG</sequence>
<dbReference type="Pfam" id="PF07963">
    <property type="entry name" value="N_methyl"/>
    <property type="match status" value="1"/>
</dbReference>
<dbReference type="GO" id="GO:0015628">
    <property type="term" value="P:protein secretion by the type II secretion system"/>
    <property type="evidence" value="ECO:0007669"/>
    <property type="project" value="InterPro"/>
</dbReference>
<dbReference type="NCBIfam" id="TIGR02532">
    <property type="entry name" value="IV_pilin_GFxxxE"/>
    <property type="match status" value="1"/>
</dbReference>
<keyword evidence="2" id="KW-0812">Transmembrane</keyword>
<dbReference type="InterPro" id="IPR000983">
    <property type="entry name" value="Bac_GSPG_pilin"/>
</dbReference>
<dbReference type="InterPro" id="IPR045584">
    <property type="entry name" value="Pilin-like"/>
</dbReference>
<dbReference type="EMBL" id="UINC01202871">
    <property type="protein sequence ID" value="SVE22878.1"/>
    <property type="molecule type" value="Genomic_DNA"/>
</dbReference>
<dbReference type="SUPFAM" id="SSF54523">
    <property type="entry name" value="Pili subunits"/>
    <property type="match status" value="1"/>
</dbReference>
<protein>
    <recommendedName>
        <fullName evidence="4">Type II secretion system protein GspG C-terminal domain-containing protein</fullName>
    </recommendedName>
</protein>
<dbReference type="GO" id="GO:0015627">
    <property type="term" value="C:type II protein secretion system complex"/>
    <property type="evidence" value="ECO:0007669"/>
    <property type="project" value="InterPro"/>
</dbReference>
<dbReference type="PRINTS" id="PR00813">
    <property type="entry name" value="BCTERIALGSPG"/>
</dbReference>
<keyword evidence="2" id="KW-1133">Transmembrane helix</keyword>
<name>A0A383BU24_9ZZZZ</name>
<keyword evidence="1" id="KW-0488">Methylation</keyword>
<dbReference type="AlphaFoldDB" id="A0A383BU24"/>
<evidence type="ECO:0000256" key="2">
    <source>
        <dbReference type="SAM" id="Phobius"/>
    </source>
</evidence>
<reference evidence="3" key="1">
    <citation type="submission" date="2018-05" db="EMBL/GenBank/DDBJ databases">
        <authorList>
            <person name="Lanie J.A."/>
            <person name="Ng W.-L."/>
            <person name="Kazmierczak K.M."/>
            <person name="Andrzejewski T.M."/>
            <person name="Davidsen T.M."/>
            <person name="Wayne K.J."/>
            <person name="Tettelin H."/>
            <person name="Glass J.I."/>
            <person name="Rusch D."/>
            <person name="Podicherti R."/>
            <person name="Tsui H.-C.T."/>
            <person name="Winkler M.E."/>
        </authorList>
    </citation>
    <scope>NUCLEOTIDE SEQUENCE</scope>
</reference>